<dbReference type="AlphaFoldDB" id="A0A8S9ZS65"/>
<evidence type="ECO:0000313" key="3">
    <source>
        <dbReference type="Proteomes" id="UP000605970"/>
    </source>
</evidence>
<keyword evidence="1" id="KW-1133">Transmembrane helix</keyword>
<name>A0A8S9ZS65_9BILA</name>
<feature type="transmembrane region" description="Helical" evidence="1">
    <location>
        <begin position="7"/>
        <end position="27"/>
    </location>
</feature>
<proteinExistence type="predicted"/>
<dbReference type="Proteomes" id="UP000605970">
    <property type="component" value="Unassembled WGS sequence"/>
</dbReference>
<protein>
    <submittedName>
        <fullName evidence="2">Metalloendopeptidase</fullName>
    </submittedName>
</protein>
<comment type="caution">
    <text evidence="2">The sequence shown here is derived from an EMBL/GenBank/DDBJ whole genome shotgun (WGS) entry which is preliminary data.</text>
</comment>
<evidence type="ECO:0000256" key="1">
    <source>
        <dbReference type="SAM" id="Phobius"/>
    </source>
</evidence>
<keyword evidence="1" id="KW-0812">Transmembrane</keyword>
<evidence type="ECO:0000313" key="2">
    <source>
        <dbReference type="EMBL" id="KAF7636481.1"/>
    </source>
</evidence>
<keyword evidence="1" id="KW-0472">Membrane</keyword>
<organism evidence="2 3">
    <name type="scientific">Meloidogyne graminicola</name>
    <dbReference type="NCBI Taxonomy" id="189291"/>
    <lineage>
        <taxon>Eukaryota</taxon>
        <taxon>Metazoa</taxon>
        <taxon>Ecdysozoa</taxon>
        <taxon>Nematoda</taxon>
        <taxon>Chromadorea</taxon>
        <taxon>Rhabditida</taxon>
        <taxon>Tylenchina</taxon>
        <taxon>Tylenchomorpha</taxon>
        <taxon>Tylenchoidea</taxon>
        <taxon>Meloidogynidae</taxon>
        <taxon>Meloidogyninae</taxon>
        <taxon>Meloidogyne</taxon>
    </lineage>
</organism>
<gene>
    <name evidence="2" type="ORF">Mgra_00004070</name>
</gene>
<keyword evidence="3" id="KW-1185">Reference proteome</keyword>
<dbReference type="EMBL" id="JABEBT010000029">
    <property type="protein sequence ID" value="KAF7636481.1"/>
    <property type="molecule type" value="Genomic_DNA"/>
</dbReference>
<accession>A0A8S9ZS65</accession>
<reference evidence="2" key="1">
    <citation type="journal article" date="2020" name="Ecol. Evol.">
        <title>Genome structure and content of the rice root-knot nematode (Meloidogyne graminicola).</title>
        <authorList>
            <person name="Phan N.T."/>
            <person name="Danchin E.G.J."/>
            <person name="Klopp C."/>
            <person name="Perfus-Barbeoch L."/>
            <person name="Kozlowski D.K."/>
            <person name="Koutsovoulos G.D."/>
            <person name="Lopez-Roques C."/>
            <person name="Bouchez O."/>
            <person name="Zahm M."/>
            <person name="Besnard G."/>
            <person name="Bellafiore S."/>
        </authorList>
    </citation>
    <scope>NUCLEOTIDE SEQUENCE</scope>
    <source>
        <strain evidence="2">VN-18</strain>
    </source>
</reference>
<sequence>MSSYKFIFLHINLIIFLEFIILIFLPIQIFSCSTCPFDWSPPLEGRSRSEGIIGGITDFNRIERNMMMGGMKINNNNNNNNENNNQMNLNSWSTTEWTMQPWSWSIGTEITLTSTTISTTTINNLEQENKRPNIEKIKEIFCIRNPNNPSCQTIIKSKQHLIPQLSSSQSLNEEPKIKPMPFGYLDIEARDIIIKNCQNGIIDCKSQPFGMEQKLNMVIQNEMDFARKQYSSSYLSPELISKRVDLILQLKQKMLRVAGLGEYVTPVNDGTFEHDILLTENQALNLINALDQTPNPSNNKKFGYGHGRIQRSSLFLDQLETQKWSIEQPIKFYIDENIGK</sequence>